<comment type="similarity">
    <text evidence="1">Belongs to the LysR transcriptional regulatory family.</text>
</comment>
<name>A0ABV7X6D1_9SPHN</name>
<dbReference type="SUPFAM" id="SSF46785">
    <property type="entry name" value="Winged helix' DNA-binding domain"/>
    <property type="match status" value="1"/>
</dbReference>
<dbReference type="Pfam" id="PF03466">
    <property type="entry name" value="LysR_substrate"/>
    <property type="match status" value="1"/>
</dbReference>
<evidence type="ECO:0000256" key="1">
    <source>
        <dbReference type="ARBA" id="ARBA00009437"/>
    </source>
</evidence>
<dbReference type="InterPro" id="IPR058163">
    <property type="entry name" value="LysR-type_TF_proteobact-type"/>
</dbReference>
<keyword evidence="7" id="KW-1185">Reference proteome</keyword>
<organism evidence="6 7">
    <name type="scientific">Sphingoaurantiacus capsulatus</name>
    <dbReference type="NCBI Taxonomy" id="1771310"/>
    <lineage>
        <taxon>Bacteria</taxon>
        <taxon>Pseudomonadati</taxon>
        <taxon>Pseudomonadota</taxon>
        <taxon>Alphaproteobacteria</taxon>
        <taxon>Sphingomonadales</taxon>
        <taxon>Sphingosinicellaceae</taxon>
        <taxon>Sphingoaurantiacus</taxon>
    </lineage>
</organism>
<dbReference type="RefSeq" id="WP_380856768.1">
    <property type="nucleotide sequence ID" value="NZ_JBHRXV010000002.1"/>
</dbReference>
<gene>
    <name evidence="6" type="ORF">ACFOMD_03230</name>
</gene>
<dbReference type="PANTHER" id="PTHR30537:SF10">
    <property type="entry name" value="TRANSCRIPTIONAL REGULATOR-RELATED"/>
    <property type="match status" value="1"/>
</dbReference>
<sequence>MSAWRGVAEFLAVVEHGSFTAAAESLGVSKSFVSKMINDLEARVGAQLLTRTTRRLSLTAPGELFHERCRAMQEMLVEAERQVGQFQSRPVGRLRIGLSDTFGSDFMSSLVAEFSAKHPEIVIEIVAYLREAEVVQETFDVVIRYGQLSDSSMKARLFGYLSYCLCAAPSYIEANGWPASAQEFERFNCLTDHSGSFYFNDAEKRVAKVKVGGNWRSNSGVSLRWAARRGLGLAQLPTSIVRKELADGKLVAMEAEWPFYDKEVWACFAPGPLPAATRAFIDYLAGSFSHNKLRPWTLDQLAPPGS</sequence>
<dbReference type="SUPFAM" id="SSF53850">
    <property type="entry name" value="Periplasmic binding protein-like II"/>
    <property type="match status" value="1"/>
</dbReference>
<accession>A0ABV7X6D1</accession>
<proteinExistence type="inferred from homology"/>
<dbReference type="InterPro" id="IPR036390">
    <property type="entry name" value="WH_DNA-bd_sf"/>
</dbReference>
<dbReference type="InterPro" id="IPR000847">
    <property type="entry name" value="LysR_HTH_N"/>
</dbReference>
<evidence type="ECO:0000256" key="3">
    <source>
        <dbReference type="ARBA" id="ARBA00023125"/>
    </source>
</evidence>
<keyword evidence="2" id="KW-0805">Transcription regulation</keyword>
<dbReference type="InterPro" id="IPR005119">
    <property type="entry name" value="LysR_subst-bd"/>
</dbReference>
<keyword evidence="3" id="KW-0238">DNA-binding</keyword>
<evidence type="ECO:0000313" key="7">
    <source>
        <dbReference type="Proteomes" id="UP001595615"/>
    </source>
</evidence>
<dbReference type="CDD" id="cd08422">
    <property type="entry name" value="PBP2_CrgA_like"/>
    <property type="match status" value="1"/>
</dbReference>
<dbReference type="PROSITE" id="PS50931">
    <property type="entry name" value="HTH_LYSR"/>
    <property type="match status" value="1"/>
</dbReference>
<evidence type="ECO:0000256" key="4">
    <source>
        <dbReference type="ARBA" id="ARBA00023163"/>
    </source>
</evidence>
<dbReference type="Pfam" id="PF00126">
    <property type="entry name" value="HTH_1"/>
    <property type="match status" value="1"/>
</dbReference>
<dbReference type="InterPro" id="IPR036388">
    <property type="entry name" value="WH-like_DNA-bd_sf"/>
</dbReference>
<keyword evidence="4" id="KW-0804">Transcription</keyword>
<dbReference type="Proteomes" id="UP001595615">
    <property type="component" value="Unassembled WGS sequence"/>
</dbReference>
<reference evidence="7" key="1">
    <citation type="journal article" date="2019" name="Int. J. Syst. Evol. Microbiol.">
        <title>The Global Catalogue of Microorganisms (GCM) 10K type strain sequencing project: providing services to taxonomists for standard genome sequencing and annotation.</title>
        <authorList>
            <consortium name="The Broad Institute Genomics Platform"/>
            <consortium name="The Broad Institute Genome Sequencing Center for Infectious Disease"/>
            <person name="Wu L."/>
            <person name="Ma J."/>
        </authorList>
    </citation>
    <scope>NUCLEOTIDE SEQUENCE [LARGE SCALE GENOMIC DNA]</scope>
    <source>
        <strain evidence="7">KCTC 42644</strain>
    </source>
</reference>
<protein>
    <submittedName>
        <fullName evidence="6">LysR family transcriptional regulator</fullName>
    </submittedName>
</protein>
<dbReference type="Gene3D" id="1.10.10.10">
    <property type="entry name" value="Winged helix-like DNA-binding domain superfamily/Winged helix DNA-binding domain"/>
    <property type="match status" value="1"/>
</dbReference>
<evidence type="ECO:0000313" key="6">
    <source>
        <dbReference type="EMBL" id="MFC3711567.1"/>
    </source>
</evidence>
<comment type="caution">
    <text evidence="6">The sequence shown here is derived from an EMBL/GenBank/DDBJ whole genome shotgun (WGS) entry which is preliminary data.</text>
</comment>
<evidence type="ECO:0000259" key="5">
    <source>
        <dbReference type="PROSITE" id="PS50931"/>
    </source>
</evidence>
<feature type="domain" description="HTH lysR-type" evidence="5">
    <location>
        <begin position="10"/>
        <end position="59"/>
    </location>
</feature>
<dbReference type="EMBL" id="JBHRXV010000002">
    <property type="protein sequence ID" value="MFC3711567.1"/>
    <property type="molecule type" value="Genomic_DNA"/>
</dbReference>
<evidence type="ECO:0000256" key="2">
    <source>
        <dbReference type="ARBA" id="ARBA00023015"/>
    </source>
</evidence>
<dbReference type="PANTHER" id="PTHR30537">
    <property type="entry name" value="HTH-TYPE TRANSCRIPTIONAL REGULATOR"/>
    <property type="match status" value="1"/>
</dbReference>
<dbReference type="Gene3D" id="3.40.190.290">
    <property type="match status" value="1"/>
</dbReference>